<dbReference type="Pfam" id="PF00355">
    <property type="entry name" value="Rieske"/>
    <property type="match status" value="1"/>
</dbReference>
<dbReference type="GO" id="GO:0046872">
    <property type="term" value="F:metal ion binding"/>
    <property type="evidence" value="ECO:0007669"/>
    <property type="project" value="UniProtKB-KW"/>
</dbReference>
<evidence type="ECO:0000313" key="8">
    <source>
        <dbReference type="Proteomes" id="UP000613011"/>
    </source>
</evidence>
<evidence type="ECO:0000256" key="4">
    <source>
        <dbReference type="ARBA" id="ARBA00023004"/>
    </source>
</evidence>
<dbReference type="InterPro" id="IPR044043">
    <property type="entry name" value="VanA_C_cat"/>
</dbReference>
<dbReference type="RefSeq" id="WP_201684190.1">
    <property type="nucleotide sequence ID" value="NZ_JAEQNA010000004.1"/>
</dbReference>
<keyword evidence="1" id="KW-0001">2Fe-2S</keyword>
<dbReference type="Proteomes" id="UP000613011">
    <property type="component" value="Unassembled WGS sequence"/>
</dbReference>
<dbReference type="CDD" id="cd08878">
    <property type="entry name" value="RHO_alpha_C_DMO-like"/>
    <property type="match status" value="1"/>
</dbReference>
<organism evidence="7 8">
    <name type="scientific">Ramlibacter aurantiacus</name>
    <dbReference type="NCBI Taxonomy" id="2801330"/>
    <lineage>
        <taxon>Bacteria</taxon>
        <taxon>Pseudomonadati</taxon>
        <taxon>Pseudomonadota</taxon>
        <taxon>Betaproteobacteria</taxon>
        <taxon>Burkholderiales</taxon>
        <taxon>Comamonadaceae</taxon>
        <taxon>Ramlibacter</taxon>
    </lineage>
</organism>
<evidence type="ECO:0000256" key="3">
    <source>
        <dbReference type="ARBA" id="ARBA00023002"/>
    </source>
</evidence>
<reference evidence="7" key="1">
    <citation type="submission" date="2021-01" db="EMBL/GenBank/DDBJ databases">
        <title>Ramlibacter sp. strain AW1 16S ribosomal RNA gene Genome sequencing and assembly.</title>
        <authorList>
            <person name="Kang M."/>
        </authorList>
    </citation>
    <scope>NUCLEOTIDE SEQUENCE</scope>
    <source>
        <strain evidence="7">AW1</strain>
    </source>
</reference>
<dbReference type="SUPFAM" id="SSF50022">
    <property type="entry name" value="ISP domain"/>
    <property type="match status" value="1"/>
</dbReference>
<keyword evidence="3" id="KW-0560">Oxidoreductase</keyword>
<dbReference type="InterPro" id="IPR036922">
    <property type="entry name" value="Rieske_2Fe-2S_sf"/>
</dbReference>
<feature type="domain" description="Rieske" evidence="6">
    <location>
        <begin position="15"/>
        <end position="116"/>
    </location>
</feature>
<keyword evidence="5" id="KW-0411">Iron-sulfur</keyword>
<proteinExistence type="predicted"/>
<dbReference type="Gene3D" id="3.90.380.10">
    <property type="entry name" value="Naphthalene 1,2-dioxygenase Alpha Subunit, Chain A, domain 1"/>
    <property type="match status" value="1"/>
</dbReference>
<dbReference type="PROSITE" id="PS51296">
    <property type="entry name" value="RIESKE"/>
    <property type="match status" value="1"/>
</dbReference>
<dbReference type="GO" id="GO:0051213">
    <property type="term" value="F:dioxygenase activity"/>
    <property type="evidence" value="ECO:0007669"/>
    <property type="project" value="UniProtKB-KW"/>
</dbReference>
<dbReference type="InterPro" id="IPR050584">
    <property type="entry name" value="Cholesterol_7-desaturase"/>
</dbReference>
<dbReference type="Pfam" id="PF19112">
    <property type="entry name" value="VanA_C"/>
    <property type="match status" value="1"/>
</dbReference>
<dbReference type="Gene3D" id="2.102.10.10">
    <property type="entry name" value="Rieske [2Fe-2S] iron-sulphur domain"/>
    <property type="match status" value="1"/>
</dbReference>
<dbReference type="GO" id="GO:0051537">
    <property type="term" value="F:2 iron, 2 sulfur cluster binding"/>
    <property type="evidence" value="ECO:0007669"/>
    <property type="project" value="UniProtKB-KW"/>
</dbReference>
<dbReference type="SUPFAM" id="SSF55961">
    <property type="entry name" value="Bet v1-like"/>
    <property type="match status" value="1"/>
</dbReference>
<evidence type="ECO:0000259" key="6">
    <source>
        <dbReference type="PROSITE" id="PS51296"/>
    </source>
</evidence>
<gene>
    <name evidence="7" type="ORF">JI739_12190</name>
</gene>
<keyword evidence="8" id="KW-1185">Reference proteome</keyword>
<name>A0A936ZV30_9BURK</name>
<evidence type="ECO:0000256" key="2">
    <source>
        <dbReference type="ARBA" id="ARBA00022723"/>
    </source>
</evidence>
<accession>A0A936ZV30</accession>
<evidence type="ECO:0000256" key="5">
    <source>
        <dbReference type="ARBA" id="ARBA00023014"/>
    </source>
</evidence>
<protein>
    <submittedName>
        <fullName evidence="7">Aromatic ring-hydroxylating dioxygenase subunit alpha</fullName>
    </submittedName>
</protein>
<dbReference type="PANTHER" id="PTHR21266">
    <property type="entry name" value="IRON-SULFUR DOMAIN CONTAINING PROTEIN"/>
    <property type="match status" value="1"/>
</dbReference>
<dbReference type="InterPro" id="IPR017941">
    <property type="entry name" value="Rieske_2Fe-2S"/>
</dbReference>
<sequence>MNRRLDTMAFLRNTWYVAAWTSEIGRDLFHRTILGEPVLMFRREDGQVVAMQDRCPHRFVPLHLGRLEGDTVQCGYHGLQFDTRGDCVGNPFDGKLPRNAKVKTYAVHEKHQIVWWWGGDAAEADPALIPDFSYLEDASKSKVPGYKHVKAHYELLVDNLADLSHTHILHRSNLGIDNPRGEHEVTQVGDVVHSRFWYPSIPVPPMYGRYLGDSDAVVDRWTEITWNAPGNIRLDAGVTYAGKSRGEGINAIGTHLFTPETETSTHYFYCHVRDFKVGDPAADESIRRWQQEAFHGEDAPMIEAQQQSMGGMTDLLALKPVLLASDAGAIRIRRVLAARIAAEEAARQAAST</sequence>
<dbReference type="EMBL" id="JAEQNA010000004">
    <property type="protein sequence ID" value="MBL0421109.1"/>
    <property type="molecule type" value="Genomic_DNA"/>
</dbReference>
<comment type="caution">
    <text evidence="7">The sequence shown here is derived from an EMBL/GenBank/DDBJ whole genome shotgun (WGS) entry which is preliminary data.</text>
</comment>
<evidence type="ECO:0000256" key="1">
    <source>
        <dbReference type="ARBA" id="ARBA00022714"/>
    </source>
</evidence>
<keyword evidence="7" id="KW-0223">Dioxygenase</keyword>
<keyword evidence="2" id="KW-0479">Metal-binding</keyword>
<dbReference type="AlphaFoldDB" id="A0A936ZV30"/>
<evidence type="ECO:0000313" key="7">
    <source>
        <dbReference type="EMBL" id="MBL0421109.1"/>
    </source>
</evidence>
<keyword evidence="4" id="KW-0408">Iron</keyword>
<dbReference type="PANTHER" id="PTHR21266:SF60">
    <property type="entry name" value="3-KETOSTEROID-9-ALPHA-MONOOXYGENASE, OXYGENASE COMPONENT"/>
    <property type="match status" value="1"/>
</dbReference>